<evidence type="ECO:0000313" key="2">
    <source>
        <dbReference type="Proteomes" id="UP000559256"/>
    </source>
</evidence>
<dbReference type="SUPFAM" id="SSF52047">
    <property type="entry name" value="RNI-like"/>
    <property type="match status" value="1"/>
</dbReference>
<gene>
    <name evidence="1" type="ORF">D9758_008275</name>
</gene>
<comment type="caution">
    <text evidence="1">The sequence shown here is derived from an EMBL/GenBank/DDBJ whole genome shotgun (WGS) entry which is preliminary data.</text>
</comment>
<proteinExistence type="predicted"/>
<dbReference type="InterPro" id="IPR032675">
    <property type="entry name" value="LRR_dom_sf"/>
</dbReference>
<dbReference type="EMBL" id="JAACJM010000054">
    <property type="protein sequence ID" value="KAF5356540.1"/>
    <property type="molecule type" value="Genomic_DNA"/>
</dbReference>
<dbReference type="Proteomes" id="UP000559256">
    <property type="component" value="Unassembled WGS sequence"/>
</dbReference>
<organism evidence="1 2">
    <name type="scientific">Tetrapyrgos nigripes</name>
    <dbReference type="NCBI Taxonomy" id="182062"/>
    <lineage>
        <taxon>Eukaryota</taxon>
        <taxon>Fungi</taxon>
        <taxon>Dikarya</taxon>
        <taxon>Basidiomycota</taxon>
        <taxon>Agaricomycotina</taxon>
        <taxon>Agaricomycetes</taxon>
        <taxon>Agaricomycetidae</taxon>
        <taxon>Agaricales</taxon>
        <taxon>Marasmiineae</taxon>
        <taxon>Marasmiaceae</taxon>
        <taxon>Tetrapyrgos</taxon>
    </lineage>
</organism>
<protein>
    <submittedName>
        <fullName evidence="1">Uncharacterized protein</fullName>
    </submittedName>
</protein>
<accession>A0A8H5LF94</accession>
<evidence type="ECO:0000313" key="1">
    <source>
        <dbReference type="EMBL" id="KAF5356540.1"/>
    </source>
</evidence>
<reference evidence="1 2" key="1">
    <citation type="journal article" date="2020" name="ISME J.">
        <title>Uncovering the hidden diversity of litter-decomposition mechanisms in mushroom-forming fungi.</title>
        <authorList>
            <person name="Floudas D."/>
            <person name="Bentzer J."/>
            <person name="Ahren D."/>
            <person name="Johansson T."/>
            <person name="Persson P."/>
            <person name="Tunlid A."/>
        </authorList>
    </citation>
    <scope>NUCLEOTIDE SEQUENCE [LARGE SCALE GENOMIC DNA]</scope>
    <source>
        <strain evidence="1 2">CBS 291.85</strain>
    </source>
</reference>
<keyword evidence="2" id="KW-1185">Reference proteome</keyword>
<name>A0A8H5LF94_9AGAR</name>
<sequence length="463" mass="52870">MVSESRLHSGTSLTFVRFFQSPPNLAAWRRFGSAYSHRIRRISLQFNYLETELRLLHSIAVTQPQSCVLFPRLLWLELEDHPPSSLLPNGDTLAIFMRDTVKAFRLYWTTAGCTTNLSCTYIFEAISDRMPQLTSVSLLSLDAYSNNILPDAMASMCEHLPALAELKLPILRYNQFMNIITAISHYCPLLEILEPQCLLPSTQPYNYQQASLPLPSLKRIHLDVAWDIGFIRFFEHCPMESLQVCHLLCWEEDDEVGPSLQLSSPSDLQQLLTSITSLPQISKLSLSLRVDFHVFQPVLRCSNLRSLSFDQMSMTEADFVSVGRGLPYLESLKIGYLETRMNLRGLIDFAKHAVNLQHLELPFSPMYPGVANSEEAMKQLKLDMLKGFRKLRSLHLNASFLFGKWTRVVTLVLDRVLPKSCEVHVPSMTETLRQSLELPEAIVESDEEWRRVDSVIDCKVCIT</sequence>
<dbReference type="AlphaFoldDB" id="A0A8H5LF94"/>
<dbReference type="Gene3D" id="3.80.10.10">
    <property type="entry name" value="Ribonuclease Inhibitor"/>
    <property type="match status" value="1"/>
</dbReference>